<feature type="region of interest" description="Disordered" evidence="1">
    <location>
        <begin position="1"/>
        <end position="28"/>
    </location>
</feature>
<dbReference type="RefSeq" id="WP_092082487.1">
    <property type="nucleotide sequence ID" value="NZ_FOYI01000016.1"/>
</dbReference>
<dbReference type="AlphaFoldDB" id="A0A1I6EP75"/>
<name>A0A1I6EP75_9RHOB</name>
<keyword evidence="3" id="KW-1185">Reference proteome</keyword>
<dbReference type="STRING" id="871652.SAMN04515673_11627"/>
<evidence type="ECO:0000313" key="3">
    <source>
        <dbReference type="Proteomes" id="UP000199302"/>
    </source>
</evidence>
<sequence length="86" mass="9133">MTDKFSQFSEGLSSPPSRMLEVTPDDNADLPVASRCCNVTTSGTLRITTVHGDTATLFVAAGIAFPIRARRIWATGTDATGIVALY</sequence>
<evidence type="ECO:0000256" key="1">
    <source>
        <dbReference type="SAM" id="MobiDB-lite"/>
    </source>
</evidence>
<evidence type="ECO:0000313" key="2">
    <source>
        <dbReference type="EMBL" id="SFR19308.1"/>
    </source>
</evidence>
<reference evidence="2 3" key="1">
    <citation type="submission" date="2016-10" db="EMBL/GenBank/DDBJ databases">
        <authorList>
            <person name="de Groot N.N."/>
        </authorList>
    </citation>
    <scope>NUCLEOTIDE SEQUENCE [LARGE SCALE GENOMIC DNA]</scope>
    <source>
        <strain evidence="3">KMM 9023,NRIC 0796,JCM 17311,KCTC 23692</strain>
    </source>
</reference>
<proteinExistence type="predicted"/>
<dbReference type="EMBL" id="FOYI01000016">
    <property type="protein sequence ID" value="SFR19308.1"/>
    <property type="molecule type" value="Genomic_DNA"/>
</dbReference>
<dbReference type="OrthoDB" id="7916272at2"/>
<accession>A0A1I6EP75</accession>
<protein>
    <submittedName>
        <fullName evidence="2">Uncharacterized protein</fullName>
    </submittedName>
</protein>
<dbReference type="Proteomes" id="UP000199302">
    <property type="component" value="Unassembled WGS sequence"/>
</dbReference>
<feature type="compositionally biased region" description="Polar residues" evidence="1">
    <location>
        <begin position="1"/>
        <end position="16"/>
    </location>
</feature>
<organism evidence="2 3">
    <name type="scientific">Poseidonocella sedimentorum</name>
    <dbReference type="NCBI Taxonomy" id="871652"/>
    <lineage>
        <taxon>Bacteria</taxon>
        <taxon>Pseudomonadati</taxon>
        <taxon>Pseudomonadota</taxon>
        <taxon>Alphaproteobacteria</taxon>
        <taxon>Rhodobacterales</taxon>
        <taxon>Roseobacteraceae</taxon>
        <taxon>Poseidonocella</taxon>
    </lineage>
</organism>
<gene>
    <name evidence="2" type="ORF">SAMN04515673_11627</name>
</gene>